<evidence type="ECO:0000256" key="1">
    <source>
        <dbReference type="SAM" id="MobiDB-lite"/>
    </source>
</evidence>
<accession>A0A1Q9BT26</accession>
<feature type="compositionally biased region" description="Low complexity" evidence="1">
    <location>
        <begin position="53"/>
        <end position="65"/>
    </location>
</feature>
<sequence length="75" mass="8048">MAGRGDGSGIVVDEELAQCYPGVLDDIQILLSSKTIRCVRPQKEEKSRRPTRRSSASSVNATATAEPCGRSETNP</sequence>
<evidence type="ECO:0000313" key="3">
    <source>
        <dbReference type="Proteomes" id="UP000186817"/>
    </source>
</evidence>
<name>A0A1Q9BT26_SYMMI</name>
<evidence type="ECO:0000313" key="2">
    <source>
        <dbReference type="EMBL" id="OLP73826.1"/>
    </source>
</evidence>
<proteinExistence type="predicted"/>
<dbReference type="EMBL" id="LSRX01004700">
    <property type="protein sequence ID" value="OLP73826.1"/>
    <property type="molecule type" value="Genomic_DNA"/>
</dbReference>
<keyword evidence="3" id="KW-1185">Reference proteome</keyword>
<dbReference type="Proteomes" id="UP000186817">
    <property type="component" value="Unassembled WGS sequence"/>
</dbReference>
<dbReference type="AlphaFoldDB" id="A0A1Q9BT26"/>
<dbReference type="OrthoDB" id="10582499at2759"/>
<gene>
    <name evidence="2" type="ORF">AK812_SmicGene46811</name>
</gene>
<comment type="caution">
    <text evidence="2">The sequence shown here is derived from an EMBL/GenBank/DDBJ whole genome shotgun (WGS) entry which is preliminary data.</text>
</comment>
<reference evidence="2 3" key="1">
    <citation type="submission" date="2016-02" db="EMBL/GenBank/DDBJ databases">
        <title>Genome analysis of coral dinoflagellate symbionts highlights evolutionary adaptations to a symbiotic lifestyle.</title>
        <authorList>
            <person name="Aranda M."/>
            <person name="Li Y."/>
            <person name="Liew Y.J."/>
            <person name="Baumgarten S."/>
            <person name="Simakov O."/>
            <person name="Wilson M."/>
            <person name="Piel J."/>
            <person name="Ashoor H."/>
            <person name="Bougouffa S."/>
            <person name="Bajic V.B."/>
            <person name="Ryu T."/>
            <person name="Ravasi T."/>
            <person name="Bayer T."/>
            <person name="Micklem G."/>
            <person name="Kim H."/>
            <person name="Bhak J."/>
            <person name="Lajeunesse T.C."/>
            <person name="Voolstra C.R."/>
        </authorList>
    </citation>
    <scope>NUCLEOTIDE SEQUENCE [LARGE SCALE GENOMIC DNA]</scope>
    <source>
        <strain evidence="2 3">CCMP2467</strain>
    </source>
</reference>
<organism evidence="2 3">
    <name type="scientific">Symbiodinium microadriaticum</name>
    <name type="common">Dinoflagellate</name>
    <name type="synonym">Zooxanthella microadriatica</name>
    <dbReference type="NCBI Taxonomy" id="2951"/>
    <lineage>
        <taxon>Eukaryota</taxon>
        <taxon>Sar</taxon>
        <taxon>Alveolata</taxon>
        <taxon>Dinophyceae</taxon>
        <taxon>Suessiales</taxon>
        <taxon>Symbiodiniaceae</taxon>
        <taxon>Symbiodinium</taxon>
    </lineage>
</organism>
<protein>
    <submittedName>
        <fullName evidence="2">Uncharacterized protein</fullName>
    </submittedName>
</protein>
<feature type="region of interest" description="Disordered" evidence="1">
    <location>
        <begin position="40"/>
        <end position="75"/>
    </location>
</feature>